<keyword evidence="1" id="KW-0418">Kinase</keyword>
<reference evidence="1" key="1">
    <citation type="submission" date="2021-05" db="EMBL/GenBank/DDBJ databases">
        <authorList>
            <person name="Pietrasiak N."/>
            <person name="Ward R."/>
            <person name="Stajich J.E."/>
            <person name="Kurbessoian T."/>
        </authorList>
    </citation>
    <scope>NUCLEOTIDE SEQUENCE</scope>
    <source>
        <strain evidence="1">GSE-NOS-MK-12-04C</strain>
    </source>
</reference>
<gene>
    <name evidence="1" type="ORF">KME60_14275</name>
</gene>
<dbReference type="Proteomes" id="UP000729701">
    <property type="component" value="Unassembled WGS sequence"/>
</dbReference>
<evidence type="ECO:0000313" key="1">
    <source>
        <dbReference type="EMBL" id="MBW4668554.1"/>
    </source>
</evidence>
<comment type="caution">
    <text evidence="1">The sequence shown here is derived from an EMBL/GenBank/DDBJ whole genome shotgun (WGS) entry which is preliminary data.</text>
</comment>
<proteinExistence type="predicted"/>
<dbReference type="Gene3D" id="3.40.50.300">
    <property type="entry name" value="P-loop containing nucleotide triphosphate hydrolases"/>
    <property type="match status" value="1"/>
</dbReference>
<sequence>MYFYHAYGLNIQSALSLPELNLTIETKADVVIKLGIIDDFPFEVNPSEIFREHISLEKSYFFWNQIGKFLVQNGTEIVIEPLPKIEERSIRLPLLGTIMAVLLHQRGLLVLHASAVAINDGVVAFLGNKGQGKSTMAATLYGRGHHLMADDLVVIKFSDSECPFAIPGFPQFKLWPSSAIHSLGDNPETLPQLATGYEKRARRVVDRFLEKPMQLKRIYVLSEGLLPKITPIQPQEAIVQLIINSYVSRFGNKLFQGAAASLHLAQCTNLIKNVPVSSLERPLSFSFLSEVAKLVEKDSLTRMHQAATP</sequence>
<name>A0A951QLD4_9CYAN</name>
<reference evidence="1" key="2">
    <citation type="journal article" date="2022" name="Microbiol. Resour. Announc.">
        <title>Metagenome Sequencing to Explore Phylogenomics of Terrestrial Cyanobacteria.</title>
        <authorList>
            <person name="Ward R.D."/>
            <person name="Stajich J.E."/>
            <person name="Johansen J.R."/>
            <person name="Huntemann M."/>
            <person name="Clum A."/>
            <person name="Foster B."/>
            <person name="Foster B."/>
            <person name="Roux S."/>
            <person name="Palaniappan K."/>
            <person name="Varghese N."/>
            <person name="Mukherjee S."/>
            <person name="Reddy T.B.K."/>
            <person name="Daum C."/>
            <person name="Copeland A."/>
            <person name="Chen I.A."/>
            <person name="Ivanova N.N."/>
            <person name="Kyrpides N.C."/>
            <person name="Shapiro N."/>
            <person name="Eloe-Fadrosh E.A."/>
            <person name="Pietrasiak N."/>
        </authorList>
    </citation>
    <scope>NUCLEOTIDE SEQUENCE</scope>
    <source>
        <strain evidence="1">GSE-NOS-MK-12-04C</strain>
    </source>
</reference>
<dbReference type="GO" id="GO:0016301">
    <property type="term" value="F:kinase activity"/>
    <property type="evidence" value="ECO:0007669"/>
    <property type="project" value="UniProtKB-KW"/>
</dbReference>
<accession>A0A951QLD4</accession>
<evidence type="ECO:0000313" key="2">
    <source>
        <dbReference type="Proteomes" id="UP000729701"/>
    </source>
</evidence>
<organism evidence="1 2">
    <name type="scientific">Cyanomargarita calcarea GSE-NOS-MK-12-04C</name>
    <dbReference type="NCBI Taxonomy" id="2839659"/>
    <lineage>
        <taxon>Bacteria</taxon>
        <taxon>Bacillati</taxon>
        <taxon>Cyanobacteriota</taxon>
        <taxon>Cyanophyceae</taxon>
        <taxon>Nostocales</taxon>
        <taxon>Cyanomargaritaceae</taxon>
        <taxon>Cyanomargarita</taxon>
    </lineage>
</organism>
<dbReference type="EMBL" id="JAHHGZ010000013">
    <property type="protein sequence ID" value="MBW4668554.1"/>
    <property type="molecule type" value="Genomic_DNA"/>
</dbReference>
<dbReference type="InterPro" id="IPR027417">
    <property type="entry name" value="P-loop_NTPase"/>
</dbReference>
<dbReference type="AlphaFoldDB" id="A0A951QLD4"/>
<dbReference type="SUPFAM" id="SSF53795">
    <property type="entry name" value="PEP carboxykinase-like"/>
    <property type="match status" value="1"/>
</dbReference>
<protein>
    <submittedName>
        <fullName evidence="1">Serine kinase</fullName>
    </submittedName>
</protein>
<keyword evidence="1" id="KW-0808">Transferase</keyword>